<sequence>MNVKSGSGATTHPTPTPSPLPATPPARARRVVVLGAAGAMGRAAVASLAAMPEFTEIIAADLDGAAASRVAEVAPHVRGVALNVLTDDLDAALDGAWGVLSALGPFTTFGELTLTAAIAAGCHYVDINDDWEPTLTALEHSEAAAAAGVTALIGMGASPGVSNLLAARAARELDEPRELLTGWPIGTLDAPAPGGPPNAATMHFIHQTTGTVRVHRDGEARLVAPLQQRTVPYPGYGPLEARLIGHPEPVTLPRTFPGLSVSENLGIGPGWVFDAIRAVAARVDSGEMTQEDAARAVEAGFEKPADAAPYVRRSRRAPGLWAWASGLRAGIETHVSAELTRFPDGGMAGATAIPAALGLQLIARGSVKARGVVTPEEAVDPGEFFALFEPFCVNPALSDDAAPFLLVASEPSATGTAGTTPFLGRGEAEALPQ</sequence>
<evidence type="ECO:0000313" key="3">
    <source>
        <dbReference type="EMBL" id="TQL42199.1"/>
    </source>
</evidence>
<dbReference type="RefSeq" id="WP_141885689.1">
    <property type="nucleotide sequence ID" value="NZ_BAAAUY010000023.1"/>
</dbReference>
<evidence type="ECO:0000259" key="2">
    <source>
        <dbReference type="Pfam" id="PF03435"/>
    </source>
</evidence>
<evidence type="ECO:0000313" key="4">
    <source>
        <dbReference type="Proteomes" id="UP000319094"/>
    </source>
</evidence>
<dbReference type="Gene3D" id="3.30.360.10">
    <property type="entry name" value="Dihydrodipicolinate Reductase, domain 2"/>
    <property type="match status" value="1"/>
</dbReference>
<dbReference type="Proteomes" id="UP000319094">
    <property type="component" value="Unassembled WGS sequence"/>
</dbReference>
<evidence type="ECO:0000256" key="1">
    <source>
        <dbReference type="SAM" id="MobiDB-lite"/>
    </source>
</evidence>
<reference evidence="3 4" key="1">
    <citation type="submission" date="2019-06" db="EMBL/GenBank/DDBJ databases">
        <title>Sequencing the genomes of 1000 actinobacteria strains.</title>
        <authorList>
            <person name="Klenk H.-P."/>
        </authorList>
    </citation>
    <scope>NUCLEOTIDE SEQUENCE [LARGE SCALE GENOMIC DNA]</scope>
    <source>
        <strain evidence="3 4">DSM 8803</strain>
    </source>
</reference>
<feature type="compositionally biased region" description="Low complexity" evidence="1">
    <location>
        <begin position="1"/>
        <end position="13"/>
    </location>
</feature>
<dbReference type="Pfam" id="PF03435">
    <property type="entry name" value="Sacchrp_dh_NADP"/>
    <property type="match status" value="1"/>
</dbReference>
<feature type="domain" description="Saccharopine dehydrogenase NADP binding" evidence="2">
    <location>
        <begin position="31"/>
        <end position="152"/>
    </location>
</feature>
<dbReference type="InterPro" id="IPR036291">
    <property type="entry name" value="NAD(P)-bd_dom_sf"/>
</dbReference>
<organism evidence="3 4">
    <name type="scientific">Leucobacter komagatae</name>
    <dbReference type="NCBI Taxonomy" id="55969"/>
    <lineage>
        <taxon>Bacteria</taxon>
        <taxon>Bacillati</taxon>
        <taxon>Actinomycetota</taxon>
        <taxon>Actinomycetes</taxon>
        <taxon>Micrococcales</taxon>
        <taxon>Microbacteriaceae</taxon>
        <taxon>Leucobacter</taxon>
    </lineage>
</organism>
<feature type="compositionally biased region" description="Pro residues" evidence="1">
    <location>
        <begin position="14"/>
        <end position="24"/>
    </location>
</feature>
<protein>
    <submittedName>
        <fullName evidence="3">Saccharopine dehydrogenase-like NADP-dependent oxidoreductase</fullName>
    </submittedName>
</protein>
<dbReference type="OrthoDB" id="9795501at2"/>
<dbReference type="EMBL" id="VFON01000001">
    <property type="protein sequence ID" value="TQL42199.1"/>
    <property type="molecule type" value="Genomic_DNA"/>
</dbReference>
<feature type="region of interest" description="Disordered" evidence="1">
    <location>
        <begin position="1"/>
        <end position="25"/>
    </location>
</feature>
<gene>
    <name evidence="3" type="ORF">FB468_0181</name>
</gene>
<dbReference type="PANTHER" id="PTHR43796:SF2">
    <property type="entry name" value="CARBOXYNORSPERMIDINE SYNTHASE"/>
    <property type="match status" value="1"/>
</dbReference>
<dbReference type="Gene3D" id="3.40.50.720">
    <property type="entry name" value="NAD(P)-binding Rossmann-like Domain"/>
    <property type="match status" value="2"/>
</dbReference>
<dbReference type="InterPro" id="IPR005097">
    <property type="entry name" value="Sacchrp_dh_NADP-bd"/>
</dbReference>
<dbReference type="SUPFAM" id="SSF51735">
    <property type="entry name" value="NAD(P)-binding Rossmann-fold domains"/>
    <property type="match status" value="1"/>
</dbReference>
<dbReference type="AlphaFoldDB" id="A0A542Y292"/>
<proteinExistence type="predicted"/>
<name>A0A542Y292_9MICO</name>
<dbReference type="PANTHER" id="PTHR43796">
    <property type="entry name" value="CARBOXYNORSPERMIDINE SYNTHASE"/>
    <property type="match status" value="1"/>
</dbReference>
<keyword evidence="4" id="KW-1185">Reference proteome</keyword>
<comment type="caution">
    <text evidence="3">The sequence shown here is derived from an EMBL/GenBank/DDBJ whole genome shotgun (WGS) entry which is preliminary data.</text>
</comment>
<accession>A0A542Y292</accession>